<evidence type="ECO:0000256" key="1">
    <source>
        <dbReference type="SAM" id="MobiDB-lite"/>
    </source>
</evidence>
<dbReference type="AlphaFoldDB" id="A0A6A6BIS3"/>
<dbReference type="RefSeq" id="XP_033398173.1">
    <property type="nucleotide sequence ID" value="XM_033535861.1"/>
</dbReference>
<name>A0A6A6BIS3_9PEZI</name>
<feature type="compositionally biased region" description="Basic residues" evidence="1">
    <location>
        <begin position="35"/>
        <end position="60"/>
    </location>
</feature>
<reference evidence="2" key="1">
    <citation type="journal article" date="2020" name="Stud. Mycol.">
        <title>101 Dothideomycetes genomes: a test case for predicting lifestyles and emergence of pathogens.</title>
        <authorList>
            <person name="Haridas S."/>
            <person name="Albert R."/>
            <person name="Binder M."/>
            <person name="Bloem J."/>
            <person name="Labutti K."/>
            <person name="Salamov A."/>
            <person name="Andreopoulos B."/>
            <person name="Baker S."/>
            <person name="Barry K."/>
            <person name="Bills G."/>
            <person name="Bluhm B."/>
            <person name="Cannon C."/>
            <person name="Castanera R."/>
            <person name="Culley D."/>
            <person name="Daum C."/>
            <person name="Ezra D."/>
            <person name="Gonzalez J."/>
            <person name="Henrissat B."/>
            <person name="Kuo A."/>
            <person name="Liang C."/>
            <person name="Lipzen A."/>
            <person name="Lutzoni F."/>
            <person name="Magnuson J."/>
            <person name="Mondo S."/>
            <person name="Nolan M."/>
            <person name="Ohm R."/>
            <person name="Pangilinan J."/>
            <person name="Park H.-J."/>
            <person name="Ramirez L."/>
            <person name="Alfaro M."/>
            <person name="Sun H."/>
            <person name="Tritt A."/>
            <person name="Yoshinaga Y."/>
            <person name="Zwiers L.-H."/>
            <person name="Turgeon B."/>
            <person name="Goodwin S."/>
            <person name="Spatafora J."/>
            <person name="Crous P."/>
            <person name="Grigoriev I."/>
        </authorList>
    </citation>
    <scope>NUCLEOTIDE SEQUENCE</scope>
    <source>
        <strain evidence="2">CBS 121167</strain>
    </source>
</reference>
<dbReference type="EMBL" id="ML995484">
    <property type="protein sequence ID" value="KAF2142461.1"/>
    <property type="molecule type" value="Genomic_DNA"/>
</dbReference>
<sequence>MICSALFALFPSLPASPTTLNRYLRASSKPEQERRHSHTLSQRRHPHGHPSIHSLRHQRHPNGPAKPGFNKQKQQHSRRVRERVPGWLAAWGLLLGRQSERPD</sequence>
<feature type="region of interest" description="Disordered" evidence="1">
    <location>
        <begin position="25"/>
        <end position="83"/>
    </location>
</feature>
<dbReference type="GeneID" id="54293357"/>
<evidence type="ECO:0000313" key="3">
    <source>
        <dbReference type="Proteomes" id="UP000799438"/>
    </source>
</evidence>
<dbReference type="Proteomes" id="UP000799438">
    <property type="component" value="Unassembled WGS sequence"/>
</dbReference>
<evidence type="ECO:0000313" key="2">
    <source>
        <dbReference type="EMBL" id="KAF2142461.1"/>
    </source>
</evidence>
<organism evidence="2 3">
    <name type="scientific">Aplosporella prunicola CBS 121167</name>
    <dbReference type="NCBI Taxonomy" id="1176127"/>
    <lineage>
        <taxon>Eukaryota</taxon>
        <taxon>Fungi</taxon>
        <taxon>Dikarya</taxon>
        <taxon>Ascomycota</taxon>
        <taxon>Pezizomycotina</taxon>
        <taxon>Dothideomycetes</taxon>
        <taxon>Dothideomycetes incertae sedis</taxon>
        <taxon>Botryosphaeriales</taxon>
        <taxon>Aplosporellaceae</taxon>
        <taxon>Aplosporella</taxon>
    </lineage>
</organism>
<proteinExistence type="predicted"/>
<keyword evidence="3" id="KW-1185">Reference proteome</keyword>
<protein>
    <submittedName>
        <fullName evidence="2">Uncharacterized protein</fullName>
    </submittedName>
</protein>
<accession>A0A6A6BIS3</accession>
<gene>
    <name evidence="2" type="ORF">K452DRAFT_19231</name>
</gene>